<dbReference type="InterPro" id="IPR056789">
    <property type="entry name" value="LRR_R13L1-DRL21"/>
</dbReference>
<keyword evidence="3" id="KW-1185">Reference proteome</keyword>
<dbReference type="PANTHER" id="PTHR47186:SF30">
    <property type="entry name" value="EF-HAND DOMAIN-CONTAINING PROTEIN"/>
    <property type="match status" value="1"/>
</dbReference>
<evidence type="ECO:0000259" key="1">
    <source>
        <dbReference type="Pfam" id="PF25019"/>
    </source>
</evidence>
<feature type="domain" description="R13L1/DRL21-like LRR repeat region" evidence="1">
    <location>
        <begin position="45"/>
        <end position="93"/>
    </location>
</feature>
<dbReference type="AlphaFoldDB" id="A0A2H5QMH9"/>
<name>A0A2H5QMH9_CITUN</name>
<dbReference type="EMBL" id="BDQV01000518">
    <property type="protein sequence ID" value="GAY65823.1"/>
    <property type="molecule type" value="Genomic_DNA"/>
</dbReference>
<reference evidence="2 3" key="1">
    <citation type="journal article" date="2017" name="Front. Genet.">
        <title>Draft sequencing of the heterozygous diploid genome of Satsuma (Citrus unshiu Marc.) using a hybrid assembly approach.</title>
        <authorList>
            <person name="Shimizu T."/>
            <person name="Tanizawa Y."/>
            <person name="Mochizuki T."/>
            <person name="Nagasaki H."/>
            <person name="Yoshioka T."/>
            <person name="Toyoda A."/>
            <person name="Fujiyama A."/>
            <person name="Kaminuma E."/>
            <person name="Nakamura Y."/>
        </authorList>
    </citation>
    <scope>NUCLEOTIDE SEQUENCE [LARGE SCALE GENOMIC DNA]</scope>
    <source>
        <strain evidence="3">cv. Miyagawa wase</strain>
    </source>
</reference>
<dbReference type="PANTHER" id="PTHR47186">
    <property type="entry name" value="LEUCINE-RICH REPEAT-CONTAINING PROTEIN 57"/>
    <property type="match status" value="1"/>
</dbReference>
<organism evidence="2 3">
    <name type="scientific">Citrus unshiu</name>
    <name type="common">Satsuma mandarin</name>
    <name type="synonym">Citrus nobilis var. unshiu</name>
    <dbReference type="NCBI Taxonomy" id="55188"/>
    <lineage>
        <taxon>Eukaryota</taxon>
        <taxon>Viridiplantae</taxon>
        <taxon>Streptophyta</taxon>
        <taxon>Embryophyta</taxon>
        <taxon>Tracheophyta</taxon>
        <taxon>Spermatophyta</taxon>
        <taxon>Magnoliopsida</taxon>
        <taxon>eudicotyledons</taxon>
        <taxon>Gunneridae</taxon>
        <taxon>Pentapetalae</taxon>
        <taxon>rosids</taxon>
        <taxon>malvids</taxon>
        <taxon>Sapindales</taxon>
        <taxon>Rutaceae</taxon>
        <taxon>Aurantioideae</taxon>
        <taxon>Citrus</taxon>
    </lineage>
</organism>
<proteinExistence type="predicted"/>
<evidence type="ECO:0000313" key="2">
    <source>
        <dbReference type="EMBL" id="GAY65823.1"/>
    </source>
</evidence>
<dbReference type="Proteomes" id="UP000236630">
    <property type="component" value="Unassembled WGS sequence"/>
</dbReference>
<comment type="caution">
    <text evidence="2">The sequence shown here is derived from an EMBL/GenBank/DDBJ whole genome shotgun (WGS) entry which is preliminary data.</text>
</comment>
<dbReference type="Pfam" id="PF25019">
    <property type="entry name" value="LRR_R13L1-DRL21"/>
    <property type="match status" value="1"/>
</dbReference>
<evidence type="ECO:0000313" key="3">
    <source>
        <dbReference type="Proteomes" id="UP000236630"/>
    </source>
</evidence>
<sequence length="180" mass="20421">MRSLLNGETDSLKYLPIGISRLTSLRTLEKFVVGGGVDGGGTCRLESLKNLQLRGKCCIEGLSNVSHVDEAERLQLYNKKNLLRLYLEFGGAVDFEYSVENIEYLFWLICLVRRNSFPLVSICFSTNRNRALGKSLTSCGDKMLLQFCKHLVLRRFCPHEIPLFLTSGFRILSSLIVRHT</sequence>
<accession>A0A2H5QMH9</accession>
<protein>
    <recommendedName>
        <fullName evidence="1">R13L1/DRL21-like LRR repeat region domain-containing protein</fullName>
    </recommendedName>
</protein>
<gene>
    <name evidence="2" type="ORF">CUMW_244010</name>
</gene>